<dbReference type="GeneID" id="119736386"/>
<feature type="transmembrane region" description="Helical" evidence="7">
    <location>
        <begin position="138"/>
        <end position="159"/>
    </location>
</feature>
<evidence type="ECO:0000256" key="5">
    <source>
        <dbReference type="ARBA" id="ARBA00023136"/>
    </source>
</evidence>
<dbReference type="Pfam" id="PF06541">
    <property type="entry name" value="ABC_trans_CmpB"/>
    <property type="match status" value="1"/>
</dbReference>
<evidence type="ECO:0000256" key="6">
    <source>
        <dbReference type="SAM" id="MobiDB-lite"/>
    </source>
</evidence>
<feature type="transmembrane region" description="Helical" evidence="7">
    <location>
        <begin position="72"/>
        <end position="90"/>
    </location>
</feature>
<keyword evidence="4 7" id="KW-1133">Transmembrane helix</keyword>
<evidence type="ECO:0000256" key="7">
    <source>
        <dbReference type="SAM" id="Phobius"/>
    </source>
</evidence>
<evidence type="ECO:0000256" key="1">
    <source>
        <dbReference type="ARBA" id="ARBA00004141"/>
    </source>
</evidence>
<organism evidence="8 9">
    <name type="scientific">Patiria miniata</name>
    <name type="common">Bat star</name>
    <name type="synonym">Asterina miniata</name>
    <dbReference type="NCBI Taxonomy" id="46514"/>
    <lineage>
        <taxon>Eukaryota</taxon>
        <taxon>Metazoa</taxon>
        <taxon>Echinodermata</taxon>
        <taxon>Eleutherozoa</taxon>
        <taxon>Asterozoa</taxon>
        <taxon>Asteroidea</taxon>
        <taxon>Valvatacea</taxon>
        <taxon>Valvatida</taxon>
        <taxon>Asterinidae</taxon>
        <taxon>Patiria</taxon>
    </lineage>
</organism>
<feature type="compositionally biased region" description="Polar residues" evidence="6">
    <location>
        <begin position="1"/>
        <end position="15"/>
    </location>
</feature>
<protein>
    <recommendedName>
        <fullName evidence="10">Transmembrane protein 229B</fullName>
    </recommendedName>
</protein>
<dbReference type="OrthoDB" id="5946847at2759"/>
<evidence type="ECO:0000256" key="4">
    <source>
        <dbReference type="ARBA" id="ARBA00022989"/>
    </source>
</evidence>
<evidence type="ECO:0000256" key="3">
    <source>
        <dbReference type="ARBA" id="ARBA00022692"/>
    </source>
</evidence>
<dbReference type="GO" id="GO:0016020">
    <property type="term" value="C:membrane"/>
    <property type="evidence" value="ECO:0007669"/>
    <property type="project" value="UniProtKB-SubCell"/>
</dbReference>
<dbReference type="EnsemblMetazoa" id="XM_038210402.1">
    <property type="protein sequence ID" value="XP_038066330.1"/>
    <property type="gene ID" value="LOC119736386"/>
</dbReference>
<sequence>MRGSSSVSNGVTTRIANGKRSQRAKAPSRTDLNENNTDASALSSSSSSSMGKQGSMRQDESGYQPLPLIARLFFYGMHGFLDEVIFTALYEIVVHNKPNYQLVGYTSIYSFFIYGSASYVVERLYVRLRHRVPLVPRVVLYVCVAYTWELCSGLLLRQFDACSWDYSDRAFNFMGLITLTYAPCWALCGLWQDVLTRYLLNLRVVPPHMKLI</sequence>
<dbReference type="InterPro" id="IPR010540">
    <property type="entry name" value="CmpB_TMEM229"/>
</dbReference>
<dbReference type="RefSeq" id="XP_038066330.1">
    <property type="nucleotide sequence ID" value="XM_038210402.1"/>
</dbReference>
<name>A0A914AQK4_PATMI</name>
<evidence type="ECO:0000313" key="9">
    <source>
        <dbReference type="Proteomes" id="UP000887568"/>
    </source>
</evidence>
<accession>A0A914AQK4</accession>
<dbReference type="Proteomes" id="UP000887568">
    <property type="component" value="Unplaced"/>
</dbReference>
<keyword evidence="3 7" id="KW-0812">Transmembrane</keyword>
<feature type="compositionally biased region" description="Polar residues" evidence="6">
    <location>
        <begin position="33"/>
        <end position="42"/>
    </location>
</feature>
<dbReference type="AlphaFoldDB" id="A0A914AQK4"/>
<feature type="region of interest" description="Disordered" evidence="6">
    <location>
        <begin position="1"/>
        <end position="60"/>
    </location>
</feature>
<keyword evidence="9" id="KW-1185">Reference proteome</keyword>
<reference evidence="8" key="1">
    <citation type="submission" date="2022-11" db="UniProtKB">
        <authorList>
            <consortium name="EnsemblMetazoa"/>
        </authorList>
    </citation>
    <scope>IDENTIFICATION</scope>
</reference>
<evidence type="ECO:0000256" key="2">
    <source>
        <dbReference type="ARBA" id="ARBA00006371"/>
    </source>
</evidence>
<keyword evidence="5 7" id="KW-0472">Membrane</keyword>
<proteinExistence type="inferred from homology"/>
<dbReference type="PANTHER" id="PTHR31746:SF2">
    <property type="entry name" value="TRANSMEMBRANE PROTEIN 229A"/>
    <property type="match status" value="1"/>
</dbReference>
<evidence type="ECO:0000313" key="8">
    <source>
        <dbReference type="EnsemblMetazoa" id="XP_038066330.1"/>
    </source>
</evidence>
<evidence type="ECO:0008006" key="10">
    <source>
        <dbReference type="Google" id="ProtNLM"/>
    </source>
</evidence>
<feature type="transmembrane region" description="Helical" evidence="7">
    <location>
        <begin position="171"/>
        <end position="191"/>
    </location>
</feature>
<dbReference type="OMA" id="CSWDYSD"/>
<comment type="similarity">
    <text evidence="2">Belongs to the TMEM229 family.</text>
</comment>
<dbReference type="PANTHER" id="PTHR31746">
    <property type="entry name" value="TRANSMEMBRANE PROTEIN 229 FAMILY MEMBER"/>
    <property type="match status" value="1"/>
</dbReference>
<feature type="transmembrane region" description="Helical" evidence="7">
    <location>
        <begin position="102"/>
        <end position="126"/>
    </location>
</feature>
<comment type="subcellular location">
    <subcellularLocation>
        <location evidence="1">Membrane</location>
        <topology evidence="1">Multi-pass membrane protein</topology>
    </subcellularLocation>
</comment>